<dbReference type="PANTHER" id="PTHR24171">
    <property type="entry name" value="ANKYRIN REPEAT DOMAIN-CONTAINING PROTEIN 39-RELATED"/>
    <property type="match status" value="1"/>
</dbReference>
<dbReference type="PANTHER" id="PTHR24171:SF8">
    <property type="entry name" value="BRCA1-ASSOCIATED RING DOMAIN PROTEIN 1"/>
    <property type="match status" value="1"/>
</dbReference>
<organism evidence="5 6">
    <name type="scientific">Coniosporium apollinis (strain CBS 100218)</name>
    <name type="common">Rock-inhabiting black yeast</name>
    <dbReference type="NCBI Taxonomy" id="1168221"/>
    <lineage>
        <taxon>Eukaryota</taxon>
        <taxon>Fungi</taxon>
        <taxon>Dikarya</taxon>
        <taxon>Ascomycota</taxon>
        <taxon>Pezizomycotina</taxon>
        <taxon>Dothideomycetes</taxon>
        <taxon>Dothideomycetes incertae sedis</taxon>
        <taxon>Coniosporium</taxon>
    </lineage>
</organism>
<name>R7YMC7_CONA1</name>
<dbReference type="PROSITE" id="PS50088">
    <property type="entry name" value="ANK_REPEAT"/>
    <property type="match status" value="1"/>
</dbReference>
<dbReference type="OMA" id="AFNNHMH"/>
<dbReference type="EMBL" id="JH767561">
    <property type="protein sequence ID" value="EON63052.1"/>
    <property type="molecule type" value="Genomic_DNA"/>
</dbReference>
<dbReference type="PROSITE" id="PS50297">
    <property type="entry name" value="ANK_REP_REGION"/>
    <property type="match status" value="1"/>
</dbReference>
<keyword evidence="1" id="KW-0677">Repeat</keyword>
<evidence type="ECO:0000256" key="4">
    <source>
        <dbReference type="SAM" id="MobiDB-lite"/>
    </source>
</evidence>
<accession>R7YMC7</accession>
<dbReference type="GO" id="GO:0085020">
    <property type="term" value="P:protein K6-linked ubiquitination"/>
    <property type="evidence" value="ECO:0007669"/>
    <property type="project" value="TreeGrafter"/>
</dbReference>
<gene>
    <name evidence="5" type="ORF">W97_02279</name>
</gene>
<dbReference type="InterPro" id="IPR036770">
    <property type="entry name" value="Ankyrin_rpt-contain_sf"/>
</dbReference>
<feature type="region of interest" description="Disordered" evidence="4">
    <location>
        <begin position="176"/>
        <end position="255"/>
    </location>
</feature>
<evidence type="ECO:0000256" key="3">
    <source>
        <dbReference type="PROSITE-ProRule" id="PRU00023"/>
    </source>
</evidence>
<evidence type="ECO:0000256" key="1">
    <source>
        <dbReference type="ARBA" id="ARBA00022737"/>
    </source>
</evidence>
<dbReference type="Pfam" id="PF12796">
    <property type="entry name" value="Ank_2"/>
    <property type="match status" value="1"/>
</dbReference>
<dbReference type="RefSeq" id="XP_007778369.1">
    <property type="nucleotide sequence ID" value="XM_007780179.1"/>
</dbReference>
<dbReference type="AlphaFoldDB" id="R7YMC7"/>
<dbReference type="Gene3D" id="1.25.40.20">
    <property type="entry name" value="Ankyrin repeat-containing domain"/>
    <property type="match status" value="1"/>
</dbReference>
<proteinExistence type="predicted"/>
<dbReference type="SMART" id="SM00248">
    <property type="entry name" value="ANK"/>
    <property type="match status" value="3"/>
</dbReference>
<protein>
    <submittedName>
        <fullName evidence="5">Uncharacterized protein</fullName>
    </submittedName>
</protein>
<reference evidence="6" key="1">
    <citation type="submission" date="2012-06" db="EMBL/GenBank/DDBJ databases">
        <title>The genome sequence of Coniosporium apollinis CBS 100218.</title>
        <authorList>
            <consortium name="The Broad Institute Genome Sequencing Platform"/>
            <person name="Cuomo C."/>
            <person name="Gorbushina A."/>
            <person name="Noack S."/>
            <person name="Walker B."/>
            <person name="Young S.K."/>
            <person name="Zeng Q."/>
            <person name="Gargeya S."/>
            <person name="Fitzgerald M."/>
            <person name="Haas B."/>
            <person name="Abouelleil A."/>
            <person name="Alvarado L."/>
            <person name="Arachchi H.M."/>
            <person name="Berlin A.M."/>
            <person name="Chapman S.B."/>
            <person name="Goldberg J."/>
            <person name="Griggs A."/>
            <person name="Gujja S."/>
            <person name="Hansen M."/>
            <person name="Howarth C."/>
            <person name="Imamovic A."/>
            <person name="Larimer J."/>
            <person name="McCowan C."/>
            <person name="Montmayeur A."/>
            <person name="Murphy C."/>
            <person name="Neiman D."/>
            <person name="Pearson M."/>
            <person name="Priest M."/>
            <person name="Roberts A."/>
            <person name="Saif S."/>
            <person name="Shea T."/>
            <person name="Sisk P."/>
            <person name="Sykes S."/>
            <person name="Wortman J."/>
            <person name="Nusbaum C."/>
            <person name="Birren B."/>
        </authorList>
    </citation>
    <scope>NUCLEOTIDE SEQUENCE [LARGE SCALE GENOMIC DNA]</scope>
    <source>
        <strain evidence="6">CBS 100218</strain>
    </source>
</reference>
<feature type="repeat" description="ANK" evidence="3">
    <location>
        <begin position="105"/>
        <end position="137"/>
    </location>
</feature>
<evidence type="ECO:0000313" key="5">
    <source>
        <dbReference type="EMBL" id="EON63052.1"/>
    </source>
</evidence>
<dbReference type="OrthoDB" id="10057496at2759"/>
<keyword evidence="2 3" id="KW-0040">ANK repeat</keyword>
<keyword evidence="6" id="KW-1185">Reference proteome</keyword>
<dbReference type="Proteomes" id="UP000016924">
    <property type="component" value="Unassembled WGS sequence"/>
</dbReference>
<sequence length="255" mass="26550">MSPGLYHDSAPPAPSLAEDETDDILYLSRTNEATELSAFLTELSMKYSYPQSAILAAAVDPESKNNVLHYAGANGHEDILCLVKNLCNDDSSTTLQTLINAPNFSGNTPLHWASLNGHASLVNTLLDLGADPSALNNLGHDAVYEAESNGKNEVVELILRKSGVLEQAIGGIKAMEGEASGSGAADEEDMEVGEEDEEGGIGLEGEAHSNGHQGSTVGTVAGEFDGTEEVRAGVEAIDVDTDEVGRGKGKARVGG</sequence>
<dbReference type="HOGENOM" id="CLU_000134_20_0_1"/>
<dbReference type="eggNOG" id="KOG0504">
    <property type="taxonomic scope" value="Eukaryota"/>
</dbReference>
<dbReference type="STRING" id="1168221.R7YMC7"/>
<evidence type="ECO:0000313" key="6">
    <source>
        <dbReference type="Proteomes" id="UP000016924"/>
    </source>
</evidence>
<feature type="compositionally biased region" description="Acidic residues" evidence="4">
    <location>
        <begin position="185"/>
        <end position="199"/>
    </location>
</feature>
<dbReference type="GeneID" id="19899590"/>
<evidence type="ECO:0000256" key="2">
    <source>
        <dbReference type="ARBA" id="ARBA00023043"/>
    </source>
</evidence>
<dbReference type="GO" id="GO:0004842">
    <property type="term" value="F:ubiquitin-protein transferase activity"/>
    <property type="evidence" value="ECO:0007669"/>
    <property type="project" value="TreeGrafter"/>
</dbReference>
<dbReference type="SUPFAM" id="SSF48403">
    <property type="entry name" value="Ankyrin repeat"/>
    <property type="match status" value="1"/>
</dbReference>
<dbReference type="InterPro" id="IPR002110">
    <property type="entry name" value="Ankyrin_rpt"/>
</dbReference>